<comment type="similarity">
    <text evidence="2">Belongs to the auxin efflux carrier (TC 2.A.69) family.</text>
</comment>
<dbReference type="GO" id="GO:0055085">
    <property type="term" value="P:transmembrane transport"/>
    <property type="evidence" value="ECO:0007669"/>
    <property type="project" value="InterPro"/>
</dbReference>
<keyword evidence="6 8" id="KW-1133">Transmembrane helix</keyword>
<keyword evidence="10" id="KW-1185">Reference proteome</keyword>
<dbReference type="RefSeq" id="WP_115935412.1">
    <property type="nucleotide sequence ID" value="NZ_QRDW01000001.1"/>
</dbReference>
<evidence type="ECO:0000313" key="10">
    <source>
        <dbReference type="Proteomes" id="UP000256845"/>
    </source>
</evidence>
<feature type="transmembrane region" description="Helical" evidence="8">
    <location>
        <begin position="125"/>
        <end position="146"/>
    </location>
</feature>
<dbReference type="Pfam" id="PF03547">
    <property type="entry name" value="Mem_trans"/>
    <property type="match status" value="1"/>
</dbReference>
<dbReference type="GO" id="GO:0005886">
    <property type="term" value="C:plasma membrane"/>
    <property type="evidence" value="ECO:0007669"/>
    <property type="project" value="UniProtKB-SubCell"/>
</dbReference>
<evidence type="ECO:0000256" key="6">
    <source>
        <dbReference type="ARBA" id="ARBA00022989"/>
    </source>
</evidence>
<dbReference type="OrthoDB" id="9810457at2"/>
<dbReference type="InterPro" id="IPR004776">
    <property type="entry name" value="Mem_transp_PIN-like"/>
</dbReference>
<feature type="transmembrane region" description="Helical" evidence="8">
    <location>
        <begin position="259"/>
        <end position="276"/>
    </location>
</feature>
<dbReference type="PANTHER" id="PTHR36838">
    <property type="entry name" value="AUXIN EFFLUX CARRIER FAMILY PROTEIN"/>
    <property type="match status" value="1"/>
</dbReference>
<evidence type="ECO:0000313" key="9">
    <source>
        <dbReference type="EMBL" id="RED54348.1"/>
    </source>
</evidence>
<feature type="transmembrane region" description="Helical" evidence="8">
    <location>
        <begin position="228"/>
        <end position="247"/>
    </location>
</feature>
<feature type="transmembrane region" description="Helical" evidence="8">
    <location>
        <begin position="100"/>
        <end position="119"/>
    </location>
</feature>
<organism evidence="9 10">
    <name type="scientific">Aestuariispira insulae</name>
    <dbReference type="NCBI Taxonomy" id="1461337"/>
    <lineage>
        <taxon>Bacteria</taxon>
        <taxon>Pseudomonadati</taxon>
        <taxon>Pseudomonadota</taxon>
        <taxon>Alphaproteobacteria</taxon>
        <taxon>Rhodospirillales</taxon>
        <taxon>Kiloniellaceae</taxon>
        <taxon>Aestuariispira</taxon>
    </lineage>
</organism>
<comment type="caution">
    <text evidence="9">The sequence shown here is derived from an EMBL/GenBank/DDBJ whole genome shotgun (WGS) entry which is preliminary data.</text>
</comment>
<evidence type="ECO:0000256" key="2">
    <source>
        <dbReference type="ARBA" id="ARBA00010145"/>
    </source>
</evidence>
<feature type="transmembrane region" description="Helical" evidence="8">
    <location>
        <begin position="6"/>
        <end position="26"/>
    </location>
</feature>
<evidence type="ECO:0000256" key="4">
    <source>
        <dbReference type="ARBA" id="ARBA00022475"/>
    </source>
</evidence>
<protein>
    <recommendedName>
        <fullName evidence="11">Malonate transporter</fullName>
    </recommendedName>
</protein>
<feature type="transmembrane region" description="Helical" evidence="8">
    <location>
        <begin position="288"/>
        <end position="310"/>
    </location>
</feature>
<dbReference type="Gene3D" id="1.20.1530.20">
    <property type="match status" value="1"/>
</dbReference>
<comment type="subcellular location">
    <subcellularLocation>
        <location evidence="1">Cell membrane</location>
        <topology evidence="1">Multi-pass membrane protein</topology>
    </subcellularLocation>
</comment>
<dbReference type="EMBL" id="QRDW01000001">
    <property type="protein sequence ID" value="RED54348.1"/>
    <property type="molecule type" value="Genomic_DNA"/>
</dbReference>
<evidence type="ECO:0000256" key="1">
    <source>
        <dbReference type="ARBA" id="ARBA00004651"/>
    </source>
</evidence>
<accession>A0A3D9HXW8</accession>
<evidence type="ECO:0008006" key="11">
    <source>
        <dbReference type="Google" id="ProtNLM"/>
    </source>
</evidence>
<gene>
    <name evidence="9" type="ORF">DFP90_1011151</name>
</gene>
<keyword evidence="3" id="KW-0813">Transport</keyword>
<evidence type="ECO:0000256" key="7">
    <source>
        <dbReference type="ARBA" id="ARBA00023136"/>
    </source>
</evidence>
<feature type="transmembrane region" description="Helical" evidence="8">
    <location>
        <begin position="63"/>
        <end position="88"/>
    </location>
</feature>
<feature type="transmembrane region" description="Helical" evidence="8">
    <location>
        <begin position="199"/>
        <end position="221"/>
    </location>
</feature>
<name>A0A3D9HXW8_9PROT</name>
<proteinExistence type="inferred from homology"/>
<dbReference type="InterPro" id="IPR038770">
    <property type="entry name" value="Na+/solute_symporter_sf"/>
</dbReference>
<evidence type="ECO:0000256" key="8">
    <source>
        <dbReference type="SAM" id="Phobius"/>
    </source>
</evidence>
<dbReference type="Proteomes" id="UP000256845">
    <property type="component" value="Unassembled WGS sequence"/>
</dbReference>
<keyword evidence="4" id="KW-1003">Cell membrane</keyword>
<reference evidence="9 10" key="1">
    <citation type="submission" date="2018-07" db="EMBL/GenBank/DDBJ databases">
        <title>Genomic Encyclopedia of Type Strains, Phase III (KMG-III): the genomes of soil and plant-associated and newly described type strains.</title>
        <authorList>
            <person name="Whitman W."/>
        </authorList>
    </citation>
    <scope>NUCLEOTIDE SEQUENCE [LARGE SCALE GENOMIC DNA]</scope>
    <source>
        <strain evidence="9 10">CECT 8488</strain>
    </source>
</reference>
<evidence type="ECO:0000256" key="5">
    <source>
        <dbReference type="ARBA" id="ARBA00022692"/>
    </source>
</evidence>
<feature type="transmembrane region" description="Helical" evidence="8">
    <location>
        <begin position="38"/>
        <end position="57"/>
    </location>
</feature>
<dbReference type="PANTHER" id="PTHR36838:SF3">
    <property type="entry name" value="TRANSPORTER AUXIN EFFLUX CARRIER EC FAMILY"/>
    <property type="match status" value="1"/>
</dbReference>
<sequence length="312" mass="32942">MHALLNVAIPVFAIMLTGFLCGRFRILGQDSTAALNGFVYYVALPALFFISMARAPMDDIFNWPYLAVVFGGQLATFGIALIIATFVFPGRLSQLSQHGMCAVFSNTGYMGIPLLMTAFGEDGALPAITATILNGAVVMPLGMAIMEMERVEAGRVLIGIRDVFTSVAKSPLVMSAFAGLLVSALGLPLPSAIETFCDLLGAAAGPSALFAIGLFLITGAARSNKLEIAWVSALKLLLMPLITWWLATFLFELSPLDTAAAVILAALPTGGLVFLLSQQYQVYLKRSAAIILITTVGSLLTVSAILANYVPG</sequence>
<keyword evidence="5 8" id="KW-0812">Transmembrane</keyword>
<feature type="transmembrane region" description="Helical" evidence="8">
    <location>
        <begin position="167"/>
        <end position="187"/>
    </location>
</feature>
<keyword evidence="7 8" id="KW-0472">Membrane</keyword>
<evidence type="ECO:0000256" key="3">
    <source>
        <dbReference type="ARBA" id="ARBA00022448"/>
    </source>
</evidence>
<dbReference type="AlphaFoldDB" id="A0A3D9HXW8"/>